<dbReference type="InterPro" id="IPR018948">
    <property type="entry name" value="GTP-bd_TrmE_N"/>
</dbReference>
<accession>A0A660SCL8</accession>
<evidence type="ECO:0000256" key="1">
    <source>
        <dbReference type="ARBA" id="ARBA00022741"/>
    </source>
</evidence>
<dbReference type="SUPFAM" id="SSF103025">
    <property type="entry name" value="Folate-binding domain"/>
    <property type="match status" value="1"/>
</dbReference>
<dbReference type="CDD" id="cd04164">
    <property type="entry name" value="trmE"/>
    <property type="match status" value="1"/>
</dbReference>
<dbReference type="Pfam" id="PF12631">
    <property type="entry name" value="MnmE_helical"/>
    <property type="match status" value="1"/>
</dbReference>
<dbReference type="InterPro" id="IPR027368">
    <property type="entry name" value="MnmE_dom2"/>
</dbReference>
<dbReference type="InterPro" id="IPR027417">
    <property type="entry name" value="P-loop_NTPase"/>
</dbReference>
<dbReference type="PANTHER" id="PTHR42714">
    <property type="entry name" value="TRNA MODIFICATION GTPASE GTPBP3"/>
    <property type="match status" value="1"/>
</dbReference>
<sequence length="305" mass="34500">MFLRANNETISAITTPIGIGAISGIRISGSKTRRIILKIIQRRKRILAKRIYHDFVIDDNNNIIDEIIFFFRKAPSTYTGFDEAEIFTHGGYAIPELVLKLIIENGARLAKRGEFTQRAFINGKIDLLQAESVMDIVNAKTREAARNAIGIFQGKYSMEIREIKDQILYVLTIIDANIDFPEEEDIYFDSIKLLNRINNIKEKLQNMIKKEESTRLMKRGVNVVIVGKPNTGKSSLFNTLMFEEKSIVTDVPGTTRDVIEGWINIEGIPVLLKDTAGIRITNDIVESVGIKRTKNEINNSDIILA</sequence>
<dbReference type="NCBIfam" id="TIGR00231">
    <property type="entry name" value="small_GTP"/>
    <property type="match status" value="1"/>
</dbReference>
<dbReference type="Gene3D" id="3.30.1360.120">
    <property type="entry name" value="Probable tRNA modification gtpase trme, domain 1"/>
    <property type="match status" value="1"/>
</dbReference>
<dbReference type="InterPro" id="IPR027266">
    <property type="entry name" value="TrmE/GcvT-like"/>
</dbReference>
<dbReference type="Pfam" id="PF10396">
    <property type="entry name" value="TrmE_N"/>
    <property type="match status" value="1"/>
</dbReference>
<dbReference type="NCBIfam" id="TIGR00450">
    <property type="entry name" value="mnmE_trmE_thdF"/>
    <property type="match status" value="1"/>
</dbReference>
<evidence type="ECO:0000256" key="2">
    <source>
        <dbReference type="ARBA" id="ARBA00022958"/>
    </source>
</evidence>
<evidence type="ECO:0000259" key="4">
    <source>
        <dbReference type="Pfam" id="PF10396"/>
    </source>
</evidence>
<dbReference type="PANTHER" id="PTHR42714:SF2">
    <property type="entry name" value="TRNA MODIFICATION GTPASE GTPBP3, MITOCHONDRIAL"/>
    <property type="match status" value="1"/>
</dbReference>
<dbReference type="SUPFAM" id="SSF52540">
    <property type="entry name" value="P-loop containing nucleoside triphosphate hydrolases"/>
    <property type="match status" value="1"/>
</dbReference>
<dbReference type="InterPro" id="IPR031168">
    <property type="entry name" value="G_TrmE"/>
</dbReference>
<evidence type="ECO:0000256" key="3">
    <source>
        <dbReference type="ARBA" id="ARBA00023134"/>
    </source>
</evidence>
<protein>
    <submittedName>
        <fullName evidence="6">tRNA uridine-5-carboxymethylaminomethyl(34) synthesis GTPase MnmE</fullName>
    </submittedName>
</protein>
<dbReference type="InterPro" id="IPR004520">
    <property type="entry name" value="GTPase_MnmE"/>
</dbReference>
<feature type="domain" description="GTP-binding protein TrmE N-terminal" evidence="4">
    <location>
        <begin position="9"/>
        <end position="124"/>
    </location>
</feature>
<dbReference type="InterPro" id="IPR025867">
    <property type="entry name" value="MnmE_helical"/>
</dbReference>
<dbReference type="GO" id="GO:0003924">
    <property type="term" value="F:GTPase activity"/>
    <property type="evidence" value="ECO:0007669"/>
    <property type="project" value="InterPro"/>
</dbReference>
<proteinExistence type="predicted"/>
<name>A0A660SCL8_UNCT6</name>
<gene>
    <name evidence="6" type="primary">trmE</name>
    <name evidence="6" type="ORF">DRP43_05505</name>
</gene>
<dbReference type="GO" id="GO:0005525">
    <property type="term" value="F:GTP binding"/>
    <property type="evidence" value="ECO:0007669"/>
    <property type="project" value="UniProtKB-KW"/>
</dbReference>
<dbReference type="GO" id="GO:0002098">
    <property type="term" value="P:tRNA wobble uridine modification"/>
    <property type="evidence" value="ECO:0007669"/>
    <property type="project" value="TreeGrafter"/>
</dbReference>
<dbReference type="Gene3D" id="1.20.120.430">
    <property type="entry name" value="tRNA modification GTPase MnmE domain 2"/>
    <property type="match status" value="1"/>
</dbReference>
<dbReference type="CDD" id="cd14858">
    <property type="entry name" value="TrmE_N"/>
    <property type="match status" value="1"/>
</dbReference>
<reference evidence="6 7" key="1">
    <citation type="submission" date="2018-06" db="EMBL/GenBank/DDBJ databases">
        <title>Extensive metabolic versatility and redundancy in microbially diverse, dynamic hydrothermal sediments.</title>
        <authorList>
            <person name="Dombrowski N."/>
            <person name="Teske A."/>
            <person name="Baker B.J."/>
        </authorList>
    </citation>
    <scope>NUCLEOTIDE SEQUENCE [LARGE SCALE GENOMIC DNA]</scope>
    <source>
        <strain evidence="6">B10_G13</strain>
    </source>
</reference>
<evidence type="ECO:0000313" key="7">
    <source>
        <dbReference type="Proteomes" id="UP000271125"/>
    </source>
</evidence>
<dbReference type="Proteomes" id="UP000271125">
    <property type="component" value="Unassembled WGS sequence"/>
</dbReference>
<comment type="caution">
    <text evidence="6">The sequence shown here is derived from an EMBL/GenBank/DDBJ whole genome shotgun (WGS) entry which is preliminary data.</text>
</comment>
<organism evidence="6 7">
    <name type="scientific">candidate division TA06 bacterium</name>
    <dbReference type="NCBI Taxonomy" id="2250710"/>
    <lineage>
        <taxon>Bacteria</taxon>
        <taxon>Bacteria division TA06</taxon>
    </lineage>
</organism>
<feature type="non-terminal residue" evidence="6">
    <location>
        <position position="305"/>
    </location>
</feature>
<dbReference type="InterPro" id="IPR005225">
    <property type="entry name" value="Small_GTP-bd"/>
</dbReference>
<feature type="domain" description="MnmE helical" evidence="5">
    <location>
        <begin position="127"/>
        <end position="274"/>
    </location>
</feature>
<dbReference type="EMBL" id="QNBD01000264">
    <property type="protein sequence ID" value="RKX68524.1"/>
    <property type="molecule type" value="Genomic_DNA"/>
</dbReference>
<keyword evidence="3" id="KW-0342">GTP-binding</keyword>
<keyword evidence="2" id="KW-0630">Potassium</keyword>
<dbReference type="Gene3D" id="3.40.50.300">
    <property type="entry name" value="P-loop containing nucleotide triphosphate hydrolases"/>
    <property type="match status" value="1"/>
</dbReference>
<dbReference type="GO" id="GO:0005829">
    <property type="term" value="C:cytosol"/>
    <property type="evidence" value="ECO:0007669"/>
    <property type="project" value="TreeGrafter"/>
</dbReference>
<dbReference type="AlphaFoldDB" id="A0A660SCL8"/>
<dbReference type="GO" id="GO:0030488">
    <property type="term" value="P:tRNA methylation"/>
    <property type="evidence" value="ECO:0007669"/>
    <property type="project" value="TreeGrafter"/>
</dbReference>
<evidence type="ECO:0000259" key="5">
    <source>
        <dbReference type="Pfam" id="PF12631"/>
    </source>
</evidence>
<keyword evidence="1" id="KW-0547">Nucleotide-binding</keyword>
<evidence type="ECO:0000313" key="6">
    <source>
        <dbReference type="EMBL" id="RKX68524.1"/>
    </source>
</evidence>